<dbReference type="PANTHER" id="PTHR31973">
    <property type="entry name" value="POLYPROTEIN, PUTATIVE-RELATED"/>
    <property type="match status" value="1"/>
</dbReference>
<evidence type="ECO:0000256" key="1">
    <source>
        <dbReference type="ARBA" id="ARBA00022723"/>
    </source>
</evidence>
<keyword evidence="2 4" id="KW-0863">Zinc-finger</keyword>
<evidence type="ECO:0000259" key="6">
    <source>
        <dbReference type="PROSITE" id="PS50966"/>
    </source>
</evidence>
<evidence type="ECO:0000256" key="5">
    <source>
        <dbReference type="SAM" id="MobiDB-lite"/>
    </source>
</evidence>
<protein>
    <recommendedName>
        <fullName evidence="6">SWIM-type domain-containing protein</fullName>
    </recommendedName>
</protein>
<dbReference type="EMBL" id="OX465085">
    <property type="protein sequence ID" value="CAI9301826.1"/>
    <property type="molecule type" value="Genomic_DNA"/>
</dbReference>
<evidence type="ECO:0000256" key="2">
    <source>
        <dbReference type="ARBA" id="ARBA00022771"/>
    </source>
</evidence>
<sequence>MVENDNEAVYMRVHLHYNGVFVPHPYGYVGGNYFLFTDVDWLGICPIVDDLDFAQFIDTKNEYGEISIYVGHNGNGLEEWWDDDMNLVVNEDNESGLEDDCIPRNEGNTTPDETHPNVGLEDEVIDIVKIPLNKTNGDEFLRRACVAVENGLSESLIVVIVDARRKPIITMLEELRLYIMERMFNLKHKKWTKDVSPIIRKLLNGLKIESRYWKVLPSGLNKFETRNEDQAYDVDLDNRTCSCKFWQLNGYGCAHLVATILFLNKDVDTYMDPIFSSSNYNKTYLNNILPMNGSNMWSETSFTLPLPPQRRRMLGRPAKEKKEERCDRENG</sequence>
<reference evidence="7" key="1">
    <citation type="submission" date="2023-04" db="EMBL/GenBank/DDBJ databases">
        <authorList>
            <person name="Vijverberg K."/>
            <person name="Xiong W."/>
            <person name="Schranz E."/>
        </authorList>
    </citation>
    <scope>NUCLEOTIDE SEQUENCE</scope>
</reference>
<feature type="compositionally biased region" description="Basic and acidic residues" evidence="5">
    <location>
        <begin position="317"/>
        <end position="331"/>
    </location>
</feature>
<evidence type="ECO:0000256" key="4">
    <source>
        <dbReference type="PROSITE-ProRule" id="PRU00325"/>
    </source>
</evidence>
<keyword evidence="8" id="KW-1185">Reference proteome</keyword>
<dbReference type="SMART" id="SM00575">
    <property type="entry name" value="ZnF_PMZ"/>
    <property type="match status" value="1"/>
</dbReference>
<evidence type="ECO:0000256" key="3">
    <source>
        <dbReference type="ARBA" id="ARBA00022833"/>
    </source>
</evidence>
<organism evidence="7 8">
    <name type="scientific">Lactuca saligna</name>
    <name type="common">Willowleaf lettuce</name>
    <dbReference type="NCBI Taxonomy" id="75948"/>
    <lineage>
        <taxon>Eukaryota</taxon>
        <taxon>Viridiplantae</taxon>
        <taxon>Streptophyta</taxon>
        <taxon>Embryophyta</taxon>
        <taxon>Tracheophyta</taxon>
        <taxon>Spermatophyta</taxon>
        <taxon>Magnoliopsida</taxon>
        <taxon>eudicotyledons</taxon>
        <taxon>Gunneridae</taxon>
        <taxon>Pentapetalae</taxon>
        <taxon>asterids</taxon>
        <taxon>campanulids</taxon>
        <taxon>Asterales</taxon>
        <taxon>Asteraceae</taxon>
        <taxon>Cichorioideae</taxon>
        <taxon>Cichorieae</taxon>
        <taxon>Lactucinae</taxon>
        <taxon>Lactuca</taxon>
    </lineage>
</organism>
<dbReference type="InterPro" id="IPR007527">
    <property type="entry name" value="Znf_SWIM"/>
</dbReference>
<dbReference type="PANTHER" id="PTHR31973:SF189">
    <property type="entry name" value="TRANSPOSASE, MUDR, PLANT, MULE TRANSPOSASE DOMAIN PROTEIN-RELATED"/>
    <property type="match status" value="1"/>
</dbReference>
<accession>A0AA36ELQ5</accession>
<proteinExistence type="predicted"/>
<keyword evidence="1" id="KW-0479">Metal-binding</keyword>
<feature type="domain" description="SWIM-type" evidence="6">
    <location>
        <begin position="232"/>
        <end position="264"/>
    </location>
</feature>
<feature type="region of interest" description="Disordered" evidence="5">
    <location>
        <begin position="308"/>
        <end position="331"/>
    </location>
</feature>
<dbReference type="InterPro" id="IPR006564">
    <property type="entry name" value="Znf_PMZ"/>
</dbReference>
<evidence type="ECO:0000313" key="7">
    <source>
        <dbReference type="EMBL" id="CAI9301826.1"/>
    </source>
</evidence>
<gene>
    <name evidence="7" type="ORF">LSALG_LOCUS40349</name>
</gene>
<dbReference type="AlphaFoldDB" id="A0AA36ELQ5"/>
<dbReference type="Proteomes" id="UP001177003">
    <property type="component" value="Chromosome 9"/>
</dbReference>
<evidence type="ECO:0000313" key="8">
    <source>
        <dbReference type="Proteomes" id="UP001177003"/>
    </source>
</evidence>
<keyword evidence="3" id="KW-0862">Zinc</keyword>
<dbReference type="PROSITE" id="PS50966">
    <property type="entry name" value="ZF_SWIM"/>
    <property type="match status" value="1"/>
</dbReference>
<dbReference type="Pfam" id="PF04434">
    <property type="entry name" value="SWIM"/>
    <property type="match status" value="1"/>
</dbReference>
<dbReference type="GO" id="GO:0008270">
    <property type="term" value="F:zinc ion binding"/>
    <property type="evidence" value="ECO:0007669"/>
    <property type="project" value="UniProtKB-KW"/>
</dbReference>
<name>A0AA36ELQ5_LACSI</name>